<dbReference type="Gene3D" id="1.10.10.10">
    <property type="entry name" value="Winged helix-like DNA-binding domain superfamily/Winged helix DNA-binding domain"/>
    <property type="match status" value="1"/>
</dbReference>
<dbReference type="RefSeq" id="WP_172155270.1">
    <property type="nucleotide sequence ID" value="NZ_CP053564.1"/>
</dbReference>
<evidence type="ECO:0000313" key="2">
    <source>
        <dbReference type="EMBL" id="QJY45342.1"/>
    </source>
</evidence>
<reference evidence="2 3" key="1">
    <citation type="submission" date="2020-05" db="EMBL/GenBank/DDBJ databases">
        <authorList>
            <person name="Mo P."/>
        </authorList>
    </citation>
    <scope>NUCLEOTIDE SEQUENCE [LARGE SCALE GENOMIC DNA]</scope>
    <source>
        <strain evidence="2 3">Gen01</strain>
    </source>
</reference>
<organism evidence="2 3">
    <name type="scientific">Pseudonocardia broussonetiae</name>
    <dbReference type="NCBI Taxonomy" id="2736640"/>
    <lineage>
        <taxon>Bacteria</taxon>
        <taxon>Bacillati</taxon>
        <taxon>Actinomycetota</taxon>
        <taxon>Actinomycetes</taxon>
        <taxon>Pseudonocardiales</taxon>
        <taxon>Pseudonocardiaceae</taxon>
        <taxon>Pseudonocardia</taxon>
    </lineage>
</organism>
<sequence>MPPAKPSLDLLRSLTDEHVLRALTEVRQLTRAELAARTGLSKPTVSDSVRRLCEAGLLVDTGERTTGRGRVGSYYGLAEDVGDALVVGVAPEGIVAERVDAHGDVTATATVGIPRPARAAQVVEALTAAVEAVQDGTSRRRPRLAVVSAADPVDRASGRLVHLRDSPFLIGELAPSEVLARFVDGPVSVDNDVNWAARAERDAAAGDPDLDDFVHLHLGEGLGCAVVSDGAVRRGHAGLAGEVAHVLVAGPGERAMPLIEVFDVLRLRRPSSTAIDVPVLLAAVRGDGPGVADVTTALARAVCGVLAAAVALSDPALVVLGGAWGIEPAVLDAVTAEFARLPRHVPVRAARLTDAPSLTGARTHALHELRTVITTAAPGRDSRSDA</sequence>
<dbReference type="PANTHER" id="PTHR18964">
    <property type="entry name" value="ROK (REPRESSOR, ORF, KINASE) FAMILY"/>
    <property type="match status" value="1"/>
</dbReference>
<dbReference type="InterPro" id="IPR000600">
    <property type="entry name" value="ROK"/>
</dbReference>
<dbReference type="Pfam" id="PF00480">
    <property type="entry name" value="ROK"/>
    <property type="match status" value="1"/>
</dbReference>
<dbReference type="InterPro" id="IPR011991">
    <property type="entry name" value="ArsR-like_HTH"/>
</dbReference>
<evidence type="ECO:0000256" key="1">
    <source>
        <dbReference type="ARBA" id="ARBA00006479"/>
    </source>
</evidence>
<dbReference type="AlphaFoldDB" id="A0A6M6JEV9"/>
<dbReference type="PANTHER" id="PTHR18964:SF149">
    <property type="entry name" value="BIFUNCTIONAL UDP-N-ACETYLGLUCOSAMINE 2-EPIMERASE_N-ACETYLMANNOSAMINE KINASE"/>
    <property type="match status" value="1"/>
</dbReference>
<evidence type="ECO:0000313" key="3">
    <source>
        <dbReference type="Proteomes" id="UP000505377"/>
    </source>
</evidence>
<dbReference type="InterPro" id="IPR036388">
    <property type="entry name" value="WH-like_DNA-bd_sf"/>
</dbReference>
<dbReference type="SUPFAM" id="SSF53067">
    <property type="entry name" value="Actin-like ATPase domain"/>
    <property type="match status" value="1"/>
</dbReference>
<comment type="similarity">
    <text evidence="1">Belongs to the ROK (NagC/XylR) family.</text>
</comment>
<dbReference type="KEGG" id="pbro:HOP40_05490"/>
<dbReference type="Pfam" id="PF13412">
    <property type="entry name" value="HTH_24"/>
    <property type="match status" value="1"/>
</dbReference>
<keyword evidence="3" id="KW-1185">Reference proteome</keyword>
<dbReference type="InterPro" id="IPR043129">
    <property type="entry name" value="ATPase_NBD"/>
</dbReference>
<dbReference type="Gene3D" id="3.30.420.40">
    <property type="match status" value="4"/>
</dbReference>
<dbReference type="EMBL" id="CP053564">
    <property type="protein sequence ID" value="QJY45342.1"/>
    <property type="molecule type" value="Genomic_DNA"/>
</dbReference>
<name>A0A6M6JEV9_9PSEU</name>
<gene>
    <name evidence="2" type="ORF">HOP40_05490</name>
</gene>
<dbReference type="SUPFAM" id="SSF46785">
    <property type="entry name" value="Winged helix' DNA-binding domain"/>
    <property type="match status" value="1"/>
</dbReference>
<accession>A0A6M6JEV9</accession>
<dbReference type="CDD" id="cd00090">
    <property type="entry name" value="HTH_ARSR"/>
    <property type="match status" value="1"/>
</dbReference>
<dbReference type="InterPro" id="IPR036390">
    <property type="entry name" value="WH_DNA-bd_sf"/>
</dbReference>
<proteinExistence type="inferred from homology"/>
<dbReference type="Proteomes" id="UP000505377">
    <property type="component" value="Chromosome"/>
</dbReference>
<protein>
    <submittedName>
        <fullName evidence="2">ROK family transcriptional regulator</fullName>
    </submittedName>
</protein>